<dbReference type="RefSeq" id="WP_088367533.1">
    <property type="nucleotide sequence ID" value="NZ_NBBI01000004.1"/>
</dbReference>
<comment type="caution">
    <text evidence="1">The sequence shown here is derived from an EMBL/GenBank/DDBJ whole genome shotgun (WGS) entry which is preliminary data.</text>
</comment>
<dbReference type="AlphaFoldDB" id="A0A245ZHI0"/>
<organism evidence="1 2">
    <name type="scientific">Sphingomonas dokdonensis</name>
    <dbReference type="NCBI Taxonomy" id="344880"/>
    <lineage>
        <taxon>Bacteria</taxon>
        <taxon>Pseudomonadati</taxon>
        <taxon>Pseudomonadota</taxon>
        <taxon>Alphaproteobacteria</taxon>
        <taxon>Sphingomonadales</taxon>
        <taxon>Sphingomonadaceae</taxon>
        <taxon>Sphingomonas</taxon>
    </lineage>
</organism>
<dbReference type="OrthoDB" id="7570204at2"/>
<proteinExistence type="predicted"/>
<evidence type="ECO:0000313" key="2">
    <source>
        <dbReference type="Proteomes" id="UP000197290"/>
    </source>
</evidence>
<evidence type="ECO:0000313" key="1">
    <source>
        <dbReference type="EMBL" id="OWK29197.1"/>
    </source>
</evidence>
<dbReference type="Proteomes" id="UP000197290">
    <property type="component" value="Unassembled WGS sequence"/>
</dbReference>
<accession>A0A245ZHI0</accession>
<reference evidence="1 2" key="1">
    <citation type="submission" date="2017-03" db="EMBL/GenBank/DDBJ databases">
        <title>Genome sequence of Sphingomonas dokdonensis DSM 21029.</title>
        <authorList>
            <person name="Poehlein A."/>
            <person name="Wuebbeler J.H."/>
            <person name="Steinbuechel A."/>
            <person name="Daniel R."/>
        </authorList>
    </citation>
    <scope>NUCLEOTIDE SEQUENCE [LARGE SCALE GENOMIC DNA]</scope>
    <source>
        <strain evidence="1 2">DSM 21029</strain>
    </source>
</reference>
<name>A0A245ZHI0_9SPHN</name>
<sequence>MARASTPRAAPKKRSAGELIVNLDEFASLCGVTSETMRSHLKSAPARAPWILERGARGRGYKIAALLGVEWWKQRSASSANDDGRAAQLAALRLQMLGGDASEDDLLLSGKQRGDEFKAGLAELEYREAMGELARVSDYEADTVNAVIELRRQLQGIGKTVRRRFALEREVEDAIDELIADRLKQFVEALDVDASDDADGSID</sequence>
<protein>
    <recommendedName>
        <fullName evidence="3">Phage DNA packaging protein Nu1</fullName>
    </recommendedName>
</protein>
<evidence type="ECO:0008006" key="3">
    <source>
        <dbReference type="Google" id="ProtNLM"/>
    </source>
</evidence>
<gene>
    <name evidence="1" type="ORF">SPDO_21780</name>
</gene>
<keyword evidence="2" id="KW-1185">Reference proteome</keyword>
<dbReference type="EMBL" id="NBBI01000004">
    <property type="protein sequence ID" value="OWK29197.1"/>
    <property type="molecule type" value="Genomic_DNA"/>
</dbReference>